<feature type="non-terminal residue" evidence="2">
    <location>
        <position position="1"/>
    </location>
</feature>
<gene>
    <name evidence="2" type="ORF">RDB_LOCUS129376</name>
</gene>
<dbReference type="AlphaFoldDB" id="A0A8H3H364"/>
<feature type="compositionally biased region" description="Polar residues" evidence="1">
    <location>
        <begin position="102"/>
        <end position="112"/>
    </location>
</feature>
<proteinExistence type="predicted"/>
<feature type="region of interest" description="Disordered" evidence="1">
    <location>
        <begin position="102"/>
        <end position="140"/>
    </location>
</feature>
<comment type="caution">
    <text evidence="2">The sequence shown here is derived from an EMBL/GenBank/DDBJ whole genome shotgun (WGS) entry which is preliminary data.</text>
</comment>
<reference evidence="2" key="1">
    <citation type="submission" date="2021-01" db="EMBL/GenBank/DDBJ databases">
        <authorList>
            <person name="Kaushik A."/>
        </authorList>
    </citation>
    <scope>NUCLEOTIDE SEQUENCE</scope>
    <source>
        <strain evidence="2">AG2-2IIIB</strain>
    </source>
</reference>
<protein>
    <submittedName>
        <fullName evidence="2">Uncharacterized protein</fullName>
    </submittedName>
</protein>
<dbReference type="Proteomes" id="UP000663843">
    <property type="component" value="Unassembled WGS sequence"/>
</dbReference>
<feature type="compositionally biased region" description="Basic and acidic residues" evidence="1">
    <location>
        <begin position="113"/>
        <end position="130"/>
    </location>
</feature>
<evidence type="ECO:0000313" key="2">
    <source>
        <dbReference type="EMBL" id="CAE6490936.1"/>
    </source>
</evidence>
<organism evidence="2 3">
    <name type="scientific">Rhizoctonia solani</name>
    <dbReference type="NCBI Taxonomy" id="456999"/>
    <lineage>
        <taxon>Eukaryota</taxon>
        <taxon>Fungi</taxon>
        <taxon>Dikarya</taxon>
        <taxon>Basidiomycota</taxon>
        <taxon>Agaricomycotina</taxon>
        <taxon>Agaricomycetes</taxon>
        <taxon>Cantharellales</taxon>
        <taxon>Ceratobasidiaceae</taxon>
        <taxon>Rhizoctonia</taxon>
    </lineage>
</organism>
<evidence type="ECO:0000313" key="3">
    <source>
        <dbReference type="Proteomes" id="UP000663843"/>
    </source>
</evidence>
<sequence length="157" mass="17998">MSDPNFGHGNNELIVNQPDAHILKVEYNDRKLYILRNNNYKETVASIKKSVCELRTTTDDQIILLEVLEGVDDCVQITEEVWEILLPRLRMVRVELSNIPPQLQASPSTESAARTESRRPAEVERARTATDEESVAVETTPTHRIWQEPTRFPLECD</sequence>
<name>A0A8H3H364_9AGAM</name>
<evidence type="ECO:0000256" key="1">
    <source>
        <dbReference type="SAM" id="MobiDB-lite"/>
    </source>
</evidence>
<dbReference type="EMBL" id="CAJMWT010004479">
    <property type="protein sequence ID" value="CAE6490936.1"/>
    <property type="molecule type" value="Genomic_DNA"/>
</dbReference>
<accession>A0A8H3H364</accession>